<dbReference type="InterPro" id="IPR049900">
    <property type="entry name" value="PKS_mFAS_DH"/>
</dbReference>
<dbReference type="Pfam" id="PF16197">
    <property type="entry name" value="KAsynt_C_assoc"/>
    <property type="match status" value="1"/>
</dbReference>
<proteinExistence type="predicted"/>
<keyword evidence="13" id="KW-1185">Reference proteome</keyword>
<dbReference type="GO" id="GO:0044550">
    <property type="term" value="P:secondary metabolite biosynthetic process"/>
    <property type="evidence" value="ECO:0007669"/>
    <property type="project" value="UniProtKB-ARBA"/>
</dbReference>
<keyword evidence="5" id="KW-0560">Oxidoreductase</keyword>
<dbReference type="InterPro" id="IPR020841">
    <property type="entry name" value="PKS_Beta-ketoAc_synthase_dom"/>
</dbReference>
<dbReference type="Gene3D" id="3.40.366.10">
    <property type="entry name" value="Malonyl-Coenzyme A Acyl Carrier Protein, domain 2"/>
    <property type="match status" value="1"/>
</dbReference>
<dbReference type="PANTHER" id="PTHR43775">
    <property type="entry name" value="FATTY ACID SYNTHASE"/>
    <property type="match status" value="1"/>
</dbReference>
<dbReference type="Pfam" id="PF14765">
    <property type="entry name" value="PS-DH"/>
    <property type="match status" value="1"/>
</dbReference>
<keyword evidence="1" id="KW-0596">Phosphopantetheine</keyword>
<dbReference type="SMART" id="SM00823">
    <property type="entry name" value="PKS_PP"/>
    <property type="match status" value="1"/>
</dbReference>
<evidence type="ECO:0000256" key="5">
    <source>
        <dbReference type="ARBA" id="ARBA00023002"/>
    </source>
</evidence>
<dbReference type="InterPro" id="IPR020807">
    <property type="entry name" value="PKS_DH"/>
</dbReference>
<feature type="region of interest" description="C-terminal hotdog fold" evidence="8">
    <location>
        <begin position="859"/>
        <end position="1000"/>
    </location>
</feature>
<dbReference type="Pfam" id="PF13602">
    <property type="entry name" value="ADH_zinc_N_2"/>
    <property type="match status" value="1"/>
</dbReference>
<dbReference type="InterPro" id="IPR014043">
    <property type="entry name" value="Acyl_transferase_dom"/>
</dbReference>
<dbReference type="InterPro" id="IPR013968">
    <property type="entry name" value="PKS_KR"/>
</dbReference>
<feature type="region of interest" description="N-terminal hotdog fold" evidence="8">
    <location>
        <begin position="720"/>
        <end position="849"/>
    </location>
</feature>
<keyword evidence="7" id="KW-0012">Acyltransferase</keyword>
<dbReference type="InterPro" id="IPR013217">
    <property type="entry name" value="Methyltransf_12"/>
</dbReference>
<dbReference type="InterPro" id="IPR009081">
    <property type="entry name" value="PP-bd_ACP"/>
</dbReference>
<evidence type="ECO:0000256" key="4">
    <source>
        <dbReference type="ARBA" id="ARBA00022857"/>
    </source>
</evidence>
<dbReference type="Pfam" id="PF21089">
    <property type="entry name" value="PKS_DH_N"/>
    <property type="match status" value="1"/>
</dbReference>
<dbReference type="CDD" id="cd02440">
    <property type="entry name" value="AdoMet_MTases"/>
    <property type="match status" value="1"/>
</dbReference>
<dbReference type="InterPro" id="IPR020843">
    <property type="entry name" value="ER"/>
</dbReference>
<dbReference type="InterPro" id="IPR016036">
    <property type="entry name" value="Malonyl_transacylase_ACP-bd"/>
</dbReference>
<gene>
    <name evidence="12" type="ORF">HIM_09587</name>
</gene>
<dbReference type="SMART" id="SM00829">
    <property type="entry name" value="PKS_ER"/>
    <property type="match status" value="1"/>
</dbReference>
<dbReference type="Gene3D" id="1.10.1200.10">
    <property type="entry name" value="ACP-like"/>
    <property type="match status" value="1"/>
</dbReference>
<dbReference type="InterPro" id="IPR049551">
    <property type="entry name" value="PKS_DH_C"/>
</dbReference>
<dbReference type="InterPro" id="IPR049552">
    <property type="entry name" value="PKS_DH_N"/>
</dbReference>
<dbReference type="Pfam" id="PF02801">
    <property type="entry name" value="Ketoacyl-synt_C"/>
    <property type="match status" value="1"/>
</dbReference>
<dbReference type="PROSITE" id="PS52004">
    <property type="entry name" value="KS3_2"/>
    <property type="match status" value="1"/>
</dbReference>
<dbReference type="Pfam" id="PF00550">
    <property type="entry name" value="PP-binding"/>
    <property type="match status" value="1"/>
</dbReference>
<dbReference type="Pfam" id="PF08240">
    <property type="entry name" value="ADH_N"/>
    <property type="match status" value="1"/>
</dbReference>
<dbReference type="InterPro" id="IPR036736">
    <property type="entry name" value="ACP-like_sf"/>
</dbReference>
<feature type="active site" description="Proton donor; for dehydratase activity" evidence="8">
    <location>
        <position position="920"/>
    </location>
</feature>
<dbReference type="Gene3D" id="3.40.47.10">
    <property type="match status" value="1"/>
</dbReference>
<dbReference type="SUPFAM" id="SSF50129">
    <property type="entry name" value="GroES-like"/>
    <property type="match status" value="1"/>
</dbReference>
<feature type="domain" description="Carrier" evidence="9">
    <location>
        <begin position="2206"/>
        <end position="2283"/>
    </location>
</feature>
<dbReference type="SUPFAM" id="SSF51735">
    <property type="entry name" value="NAD(P)-binding Rossmann-fold domains"/>
    <property type="match status" value="2"/>
</dbReference>
<dbReference type="InterPro" id="IPR014031">
    <property type="entry name" value="Ketoacyl_synth_C"/>
</dbReference>
<dbReference type="SMART" id="SM00827">
    <property type="entry name" value="PKS_AT"/>
    <property type="match status" value="1"/>
</dbReference>
<dbReference type="CDD" id="cd05195">
    <property type="entry name" value="enoyl_red"/>
    <property type="match status" value="1"/>
</dbReference>
<reference evidence="12 13" key="1">
    <citation type="journal article" date="2014" name="Genome Biol. Evol.">
        <title>Comparative genomics and transcriptomics analyses reveal divergent lifestyle features of nematode endoparasitic fungus Hirsutella minnesotensis.</title>
        <authorList>
            <person name="Lai Y."/>
            <person name="Liu K."/>
            <person name="Zhang X."/>
            <person name="Zhang X."/>
            <person name="Li K."/>
            <person name="Wang N."/>
            <person name="Shu C."/>
            <person name="Wu Y."/>
            <person name="Wang C."/>
            <person name="Bushley K.E."/>
            <person name="Xiang M."/>
            <person name="Liu X."/>
        </authorList>
    </citation>
    <scope>NUCLEOTIDE SEQUENCE [LARGE SCALE GENOMIC DNA]</scope>
    <source>
        <strain evidence="12 13">3608</strain>
    </source>
</reference>
<keyword evidence="2" id="KW-0597">Phosphoprotein</keyword>
<dbReference type="PANTHER" id="PTHR43775:SF37">
    <property type="entry name" value="SI:DKEY-61P9.11"/>
    <property type="match status" value="1"/>
</dbReference>
<dbReference type="InterPro" id="IPR011032">
    <property type="entry name" value="GroES-like_sf"/>
</dbReference>
<dbReference type="InterPro" id="IPR029063">
    <property type="entry name" value="SAM-dependent_MTases_sf"/>
</dbReference>
<dbReference type="GO" id="GO:0004312">
    <property type="term" value="F:fatty acid synthase activity"/>
    <property type="evidence" value="ECO:0007669"/>
    <property type="project" value="TreeGrafter"/>
</dbReference>
<dbReference type="GO" id="GO:0006633">
    <property type="term" value="P:fatty acid biosynthetic process"/>
    <property type="evidence" value="ECO:0007669"/>
    <property type="project" value="TreeGrafter"/>
</dbReference>
<dbReference type="Pfam" id="PF08242">
    <property type="entry name" value="Methyltransf_12"/>
    <property type="match status" value="1"/>
</dbReference>
<dbReference type="InterPro" id="IPR042104">
    <property type="entry name" value="PKS_dehydratase_sf"/>
</dbReference>
<dbReference type="InterPro" id="IPR050091">
    <property type="entry name" value="PKS_NRPS_Biosynth_Enz"/>
</dbReference>
<dbReference type="Pfam" id="PF00698">
    <property type="entry name" value="Acyl_transf_1"/>
    <property type="match status" value="1"/>
</dbReference>
<dbReference type="PROSITE" id="PS50075">
    <property type="entry name" value="CARRIER"/>
    <property type="match status" value="1"/>
</dbReference>
<dbReference type="InterPro" id="IPR001227">
    <property type="entry name" value="Ac_transferase_dom_sf"/>
</dbReference>
<keyword evidence="4" id="KW-0521">NADP</keyword>
<dbReference type="SMART" id="SM00825">
    <property type="entry name" value="PKS_KS"/>
    <property type="match status" value="1"/>
</dbReference>
<dbReference type="InterPro" id="IPR014030">
    <property type="entry name" value="Ketoacyl_synth_N"/>
</dbReference>
<dbReference type="Pfam" id="PF00109">
    <property type="entry name" value="ketoacyl-synt"/>
    <property type="match status" value="1"/>
</dbReference>
<evidence type="ECO:0000256" key="1">
    <source>
        <dbReference type="ARBA" id="ARBA00022450"/>
    </source>
</evidence>
<evidence type="ECO:0000259" key="10">
    <source>
        <dbReference type="PROSITE" id="PS52004"/>
    </source>
</evidence>
<dbReference type="PROSITE" id="PS00012">
    <property type="entry name" value="PHOSPHOPANTETHEINE"/>
    <property type="match status" value="1"/>
</dbReference>
<dbReference type="InterPro" id="IPR016039">
    <property type="entry name" value="Thiolase-like"/>
</dbReference>
<dbReference type="InterPro" id="IPR032821">
    <property type="entry name" value="PKS_assoc"/>
</dbReference>
<dbReference type="SUPFAM" id="SSF47336">
    <property type="entry name" value="ACP-like"/>
    <property type="match status" value="1"/>
</dbReference>
<keyword evidence="3" id="KW-0808">Transferase</keyword>
<organism evidence="12 13">
    <name type="scientific">Hirsutella minnesotensis 3608</name>
    <dbReference type="NCBI Taxonomy" id="1043627"/>
    <lineage>
        <taxon>Eukaryota</taxon>
        <taxon>Fungi</taxon>
        <taxon>Dikarya</taxon>
        <taxon>Ascomycota</taxon>
        <taxon>Pezizomycotina</taxon>
        <taxon>Sordariomycetes</taxon>
        <taxon>Hypocreomycetidae</taxon>
        <taxon>Hypocreales</taxon>
        <taxon>Ophiocordycipitaceae</taxon>
        <taxon>Hirsutella</taxon>
    </lineage>
</organism>
<dbReference type="SUPFAM" id="SSF55048">
    <property type="entry name" value="Probable ACP-binding domain of malonyl-CoA ACP transacylase"/>
    <property type="match status" value="1"/>
</dbReference>
<dbReference type="CDD" id="cd00833">
    <property type="entry name" value="PKS"/>
    <property type="match status" value="1"/>
</dbReference>
<dbReference type="InterPro" id="IPR057326">
    <property type="entry name" value="KR_dom"/>
</dbReference>
<evidence type="ECO:0000256" key="6">
    <source>
        <dbReference type="ARBA" id="ARBA00023268"/>
    </source>
</evidence>
<dbReference type="Gene3D" id="3.10.129.110">
    <property type="entry name" value="Polyketide synthase dehydratase"/>
    <property type="match status" value="1"/>
</dbReference>
<dbReference type="SMART" id="SM00826">
    <property type="entry name" value="PKS_DH"/>
    <property type="match status" value="1"/>
</dbReference>
<dbReference type="EMBL" id="KQ030594">
    <property type="protein sequence ID" value="KJZ71022.1"/>
    <property type="molecule type" value="Genomic_DNA"/>
</dbReference>
<dbReference type="InterPro" id="IPR036291">
    <property type="entry name" value="NAD(P)-bd_dom_sf"/>
</dbReference>
<keyword evidence="6" id="KW-0511">Multifunctional enzyme</keyword>
<name>A0A0F7ZXN3_9HYPO</name>
<sequence length="2290" mass="250165">MTLKTGCSASLVALHEAARAIQSGDAAGAIVAGTSLLLSPTSMAALAADGIISPDGSCKTFDSGANGFARAEGITAVFIKPLAAALRDGNPIRAVIRATGTNSDGRSDGGLFNPNDAAQEALIRKVYGSANLDPCQTAFVECHGTGTAAGDPAETRAIGRVFGKEGIYIGSVKPNIGHGEGTSGLNSLIKAVLALEHRMIPPNIKFSQPNPKILFVEKRLKVPVQPTPFPSDRAERISINSFGLGGTNAHVVVDSYHMLPSTANSMGQVKPQLLAFSANTLSSLQRQIQQYHDFLCSTADVNVADLAYTLATRRTKMPHRAFSIVKDGGVVTTSPPLKAVLKPLNVYLIFTGQGAQWPGMGKELVDTDAAFRDDITAMDGIIRNLINPPKWSLLEELVQEQENSRIHEAELSQPLCTAIQVALVNKLSRAGLKAAGAVGHSSGEIAAAYAAGAISMEAAITIAYYRGYVTKGCIPKGSMAAVNMGRNEVSSYLREGVVIACENSPISVTLSGDTDKIHEATERIKSERRDSLVRLLKVDVAYHSDHMAIAAEKYSKLLHHELEGFRKWNFTPSIPVVSSLTGEVMDGNTPFDPTYWVRNLVSPVLFSKAVGKLLERSGDGVFLEIGPHSALRGPLRQITAHVSKPCNYQSVLQRGSDSAVSFLSAIGSLYQQGVTVDLGSFFAGNATLSNLPTYPWDHTDSFWYESRISRAWRSRKFPHHCLLGSRTPQSPDTERQWRNILLLENEPWISQHRVNEDTVFPMACYVAMAGEAVRQLSGFDTGYSIRHTVGLLSLVLRENQPCEIVTSLRPYYLSDWDKSEWYEFAISSFNGSTWVLHCRGQVKALNTVCASSVELEDLPRKVAQSRFYDHMADVGFNFGPAFQLIENATTNPMGQYVSAHVAEPGEVHCDPFIMHPTLIDAAIQLLILAGCDGLTRNIKKLNVPTLIEHLDVRPSNTRMTARAWGASKVSMETVEYSVDGKTYLLLKGVKMTVLEDNTVVEEDAHSGARLQWLPDFDFIDAVNLCKPPSWDHECIRLLEEMTTLCIIESFESVNGLAPAKPHLNKQRAWLHSQVNKARADQINMVSNSLEYLSLTPAERKKGIEVKYEMLQETAAGCHATALKRVCERYIPIFIGEVEPLDALMQDDLLAQIYKNLSFDYSDFIRLLSGTNPTLRILEVGAGTGGTTKIILDNMTRDGGLPWYSTYTFTDISAAFFPQAKQIFANAPNMEYKVFDITKSPLEQGLEASTYDLIVAANVVHATPSLRESLSNLNMLLKPGGTLLLTEIVGEVRHVSYIVGNLPGWWLGEGDNRLNAPFVSSSRWSEELLASGFSDVNTATYGKDAISSPYATIIAKRNQVATAPRSANVTLVTSNPASEVSNSLIAALKTASFSVSLLSMSDELPPDMDVIVSVDLEEHFFEDIEEAAFKAYQKLASSVNMGQKVLWLSPPAQIKCQDPRSSQSIGAARAIRSELGVCFCTLEISIDEDHLGELVLKVFDKIRRGQDDNNLDCDTEYVVDNGIICIGRYQPFALMDESAALSVCNEMTFQTLEVGRAGMIETLQWAEKTLPKVLSGNSLQVQVRCTGLNLRDLLLATGVIDKSVAPGLGYEVSGIITRLGSEVHGFRIGDRVCGLCPGSGLATTVIAEEHMVSKMPDSMSFEEAATIPVAYLVAVQSLLGICGLNKDQTVLIHSACGGVHMASIQICKMVGAEFFVTVGDEEVSNYLTDSLGIPPSHIFSSRDESFFDDVMRATKNRGVDIVLNALSGSLLHASWKCVAEFGTMFEFGKRDMLGYGKLDLHHFLGNRRFVYLDGVDFSKHRPDEIRSVFSTFFEAYQRGELGPLPRVSQFPASDVVAAFRHLQGGNNIGKVVIAFPNDSSAIVGTPTREPITFDPTGTYLLTGGFGGLGRSMATWLVERGAKSLVFLSRSAGTSAQSQACIRELESMGCNVVAVTGSAECLGDVKVAICAAKTTIKGVFHLAMVLRDCSMTDMTWSMWKDAILPKVKGAWNLHNALQGHALDFLWLASSVVTIFDQHGQGNYVASNVFLEAFCQYRLSQGLPTAVLNICPIKDVGFISETVSLQQSDKMRPIYLLREKDYLGEREFLDFVEFSLFSATKLTKEYNTAPGKSESLVTWHNSNQIVMGLQSELHLEDPDNHITWRRNRRMGRYHNIPAKNKALAASGGTTIQLFLNRLSEKTNALIDKAAIAFVGEQIGDRICELMLKPAGDINLEMSLAQIGIDSLMATELRRWFRQVWGVQVTVLEMTSLASVSQLANVVAEKLMIKYASS</sequence>
<evidence type="ECO:0000313" key="12">
    <source>
        <dbReference type="EMBL" id="KJZ71022.1"/>
    </source>
</evidence>
<dbReference type="Gene3D" id="3.40.50.150">
    <property type="entry name" value="Vaccinia Virus protein VP39"/>
    <property type="match status" value="1"/>
</dbReference>
<evidence type="ECO:0000256" key="7">
    <source>
        <dbReference type="ARBA" id="ARBA00023315"/>
    </source>
</evidence>
<accession>A0A0F7ZXN3</accession>
<evidence type="ECO:0000313" key="13">
    <source>
        <dbReference type="Proteomes" id="UP000054481"/>
    </source>
</evidence>
<evidence type="ECO:0000256" key="2">
    <source>
        <dbReference type="ARBA" id="ARBA00022553"/>
    </source>
</evidence>
<protein>
    <submittedName>
        <fullName evidence="12">Uncharacterized protein</fullName>
    </submittedName>
</protein>
<dbReference type="GO" id="GO:0031177">
    <property type="term" value="F:phosphopantetheine binding"/>
    <property type="evidence" value="ECO:0007669"/>
    <property type="project" value="InterPro"/>
</dbReference>
<dbReference type="Proteomes" id="UP000054481">
    <property type="component" value="Unassembled WGS sequence"/>
</dbReference>
<evidence type="ECO:0000256" key="3">
    <source>
        <dbReference type="ARBA" id="ARBA00022679"/>
    </source>
</evidence>
<dbReference type="InterPro" id="IPR006162">
    <property type="entry name" value="Ppantetheine_attach_site"/>
</dbReference>
<feature type="active site" description="Proton acceptor; for dehydratase activity" evidence="8">
    <location>
        <position position="752"/>
    </location>
</feature>
<dbReference type="Gene3D" id="3.30.70.3290">
    <property type="match status" value="1"/>
</dbReference>
<feature type="domain" description="PKS/mFAS DH" evidence="11">
    <location>
        <begin position="720"/>
        <end position="1000"/>
    </location>
</feature>
<dbReference type="SUPFAM" id="SSF53335">
    <property type="entry name" value="S-adenosyl-L-methionine-dependent methyltransferases"/>
    <property type="match status" value="1"/>
</dbReference>
<dbReference type="InterPro" id="IPR016035">
    <property type="entry name" value="Acyl_Trfase/lysoPLipase"/>
</dbReference>
<dbReference type="Pfam" id="PF08659">
    <property type="entry name" value="KR"/>
    <property type="match status" value="1"/>
</dbReference>
<dbReference type="GO" id="GO:0016491">
    <property type="term" value="F:oxidoreductase activity"/>
    <property type="evidence" value="ECO:0007669"/>
    <property type="project" value="UniProtKB-KW"/>
</dbReference>
<dbReference type="InterPro" id="IPR013154">
    <property type="entry name" value="ADH-like_N"/>
</dbReference>
<dbReference type="SUPFAM" id="SSF52151">
    <property type="entry name" value="FabD/lysophospholipase-like"/>
    <property type="match status" value="1"/>
</dbReference>
<dbReference type="SMART" id="SM00822">
    <property type="entry name" value="PKS_KR"/>
    <property type="match status" value="1"/>
</dbReference>
<dbReference type="OrthoDB" id="329835at2759"/>
<dbReference type="Gene3D" id="3.90.180.10">
    <property type="entry name" value="Medium-chain alcohol dehydrogenases, catalytic domain"/>
    <property type="match status" value="1"/>
</dbReference>
<evidence type="ECO:0000259" key="11">
    <source>
        <dbReference type="PROSITE" id="PS52019"/>
    </source>
</evidence>
<dbReference type="Gene3D" id="3.40.50.720">
    <property type="entry name" value="NAD(P)-binding Rossmann-like Domain"/>
    <property type="match status" value="2"/>
</dbReference>
<dbReference type="PROSITE" id="PS52019">
    <property type="entry name" value="PKS_MFAS_DH"/>
    <property type="match status" value="1"/>
</dbReference>
<feature type="domain" description="Ketosynthase family 3 (KS3)" evidence="10">
    <location>
        <begin position="1"/>
        <end position="255"/>
    </location>
</feature>
<dbReference type="InterPro" id="IPR020806">
    <property type="entry name" value="PKS_PP-bd"/>
</dbReference>
<evidence type="ECO:0000256" key="8">
    <source>
        <dbReference type="PROSITE-ProRule" id="PRU01363"/>
    </source>
</evidence>
<dbReference type="SUPFAM" id="SSF53901">
    <property type="entry name" value="Thiolase-like"/>
    <property type="match status" value="2"/>
</dbReference>
<evidence type="ECO:0000259" key="9">
    <source>
        <dbReference type="PROSITE" id="PS50075"/>
    </source>
</evidence>